<evidence type="ECO:0000259" key="3">
    <source>
        <dbReference type="Pfam" id="PF20411"/>
    </source>
</evidence>
<feature type="coiled-coil region" evidence="1">
    <location>
        <begin position="13"/>
        <end position="43"/>
    </location>
</feature>
<dbReference type="AlphaFoldDB" id="S7RXW6"/>
<reference evidence="4 5" key="1">
    <citation type="journal article" date="2012" name="Science">
        <title>The Paleozoic origin of enzymatic lignin decomposition reconstructed from 31 fungal genomes.</title>
        <authorList>
            <person name="Floudas D."/>
            <person name="Binder M."/>
            <person name="Riley R."/>
            <person name="Barry K."/>
            <person name="Blanchette R.A."/>
            <person name="Henrissat B."/>
            <person name="Martinez A.T."/>
            <person name="Otillar R."/>
            <person name="Spatafora J.W."/>
            <person name="Yadav J.S."/>
            <person name="Aerts A."/>
            <person name="Benoit I."/>
            <person name="Boyd A."/>
            <person name="Carlson A."/>
            <person name="Copeland A."/>
            <person name="Coutinho P.M."/>
            <person name="de Vries R.P."/>
            <person name="Ferreira P."/>
            <person name="Findley K."/>
            <person name="Foster B."/>
            <person name="Gaskell J."/>
            <person name="Glotzer D."/>
            <person name="Gorecki P."/>
            <person name="Heitman J."/>
            <person name="Hesse C."/>
            <person name="Hori C."/>
            <person name="Igarashi K."/>
            <person name="Jurgens J.A."/>
            <person name="Kallen N."/>
            <person name="Kersten P."/>
            <person name="Kohler A."/>
            <person name="Kuees U."/>
            <person name="Kumar T.K.A."/>
            <person name="Kuo A."/>
            <person name="LaButti K."/>
            <person name="Larrondo L.F."/>
            <person name="Lindquist E."/>
            <person name="Ling A."/>
            <person name="Lombard V."/>
            <person name="Lucas S."/>
            <person name="Lundell T."/>
            <person name="Martin R."/>
            <person name="McLaughlin D.J."/>
            <person name="Morgenstern I."/>
            <person name="Morin E."/>
            <person name="Murat C."/>
            <person name="Nagy L.G."/>
            <person name="Nolan M."/>
            <person name="Ohm R.A."/>
            <person name="Patyshakuliyeva A."/>
            <person name="Rokas A."/>
            <person name="Ruiz-Duenas F.J."/>
            <person name="Sabat G."/>
            <person name="Salamov A."/>
            <person name="Samejima M."/>
            <person name="Schmutz J."/>
            <person name="Slot J.C."/>
            <person name="St John F."/>
            <person name="Stenlid J."/>
            <person name="Sun H."/>
            <person name="Sun S."/>
            <person name="Syed K."/>
            <person name="Tsang A."/>
            <person name="Wiebenga A."/>
            <person name="Young D."/>
            <person name="Pisabarro A."/>
            <person name="Eastwood D.C."/>
            <person name="Martin F."/>
            <person name="Cullen D."/>
            <person name="Grigoriev I.V."/>
            <person name="Hibbett D.S."/>
        </authorList>
    </citation>
    <scope>NUCLEOTIDE SEQUENCE [LARGE SCALE GENOMIC DNA]</scope>
    <source>
        <strain evidence="4 5">ATCC 11539</strain>
    </source>
</reference>
<dbReference type="InterPro" id="IPR046520">
    <property type="entry name" value="DUF6697"/>
</dbReference>
<evidence type="ECO:0000256" key="2">
    <source>
        <dbReference type="SAM" id="MobiDB-lite"/>
    </source>
</evidence>
<dbReference type="KEGG" id="gtr:GLOTRDRAFT_119736"/>
<accession>S7RXW6</accession>
<dbReference type="GeneID" id="19300580"/>
<dbReference type="Proteomes" id="UP000030669">
    <property type="component" value="Unassembled WGS sequence"/>
</dbReference>
<evidence type="ECO:0000313" key="4">
    <source>
        <dbReference type="EMBL" id="EPQ59785.1"/>
    </source>
</evidence>
<dbReference type="HOGENOM" id="CLU_046159_0_0_1"/>
<organism evidence="4 5">
    <name type="scientific">Gloeophyllum trabeum (strain ATCC 11539 / FP-39264 / Madison 617)</name>
    <name type="common">Brown rot fungus</name>
    <dbReference type="NCBI Taxonomy" id="670483"/>
    <lineage>
        <taxon>Eukaryota</taxon>
        <taxon>Fungi</taxon>
        <taxon>Dikarya</taxon>
        <taxon>Basidiomycota</taxon>
        <taxon>Agaricomycotina</taxon>
        <taxon>Agaricomycetes</taxon>
        <taxon>Gloeophyllales</taxon>
        <taxon>Gloeophyllaceae</taxon>
        <taxon>Gloeophyllum</taxon>
    </lineage>
</organism>
<evidence type="ECO:0000313" key="5">
    <source>
        <dbReference type="Proteomes" id="UP000030669"/>
    </source>
</evidence>
<feature type="compositionally biased region" description="Basic residues" evidence="2">
    <location>
        <begin position="303"/>
        <end position="318"/>
    </location>
</feature>
<keyword evidence="1" id="KW-0175">Coiled coil</keyword>
<proteinExistence type="predicted"/>
<sequence>MPELTQGTDEWRCVELQSEIKKLKEQISRYEEDTARLTKLSEESERAVKPADSKIKIKEETVLFDDESIKSRMSVINFAHYNVTLEETIRNFTVKRAFMSKVYGGSSQETFPSISPEKVAVHGRENFAYMTLEWNPYAPRRPGRPGLFFGHGNAFEHEGPGVLDVFVRIQSHSDPQWRYNGLYEFIASPSLTPAEWAIQSPVVKRTWAQGCWTYGGADCVRIAYRRDFGRLPTKQEVDDIFATCKKYQNLTVDDILRAFDNGEETIAVWVMRCIGYDEDFQRELVEKSTNWQVPAKRPGGIKSRTKPASKRTKARTAPKYRAEESDDGEDVSMRAESE</sequence>
<dbReference type="OrthoDB" id="3176940at2759"/>
<keyword evidence="5" id="KW-1185">Reference proteome</keyword>
<dbReference type="eggNOG" id="ENOG502SSGT">
    <property type="taxonomic scope" value="Eukaryota"/>
</dbReference>
<feature type="domain" description="DUF6697" evidence="3">
    <location>
        <begin position="93"/>
        <end position="287"/>
    </location>
</feature>
<feature type="non-terminal residue" evidence="4">
    <location>
        <position position="338"/>
    </location>
</feature>
<evidence type="ECO:0000256" key="1">
    <source>
        <dbReference type="SAM" id="Coils"/>
    </source>
</evidence>
<name>S7RXW6_GLOTA</name>
<dbReference type="Pfam" id="PF20411">
    <property type="entry name" value="DUF6697"/>
    <property type="match status" value="1"/>
</dbReference>
<gene>
    <name evidence="4" type="ORF">GLOTRDRAFT_119736</name>
</gene>
<dbReference type="OMA" id="EYNPHAP"/>
<protein>
    <recommendedName>
        <fullName evidence="3">DUF6697 domain-containing protein</fullName>
    </recommendedName>
</protein>
<feature type="region of interest" description="Disordered" evidence="2">
    <location>
        <begin position="291"/>
        <end position="338"/>
    </location>
</feature>
<dbReference type="RefSeq" id="XP_007862678.1">
    <property type="nucleotide sequence ID" value="XM_007864487.1"/>
</dbReference>
<dbReference type="EMBL" id="KB469297">
    <property type="protein sequence ID" value="EPQ59785.1"/>
    <property type="molecule type" value="Genomic_DNA"/>
</dbReference>